<sequence length="179" mass="17692">MVILGVVVGLIGDDDTAAEEAVPVRTTSNAAAPTPAPVAPAPVEANSTNSSPAAPPQTSTTASAPPAAAGAYSDPRCAPASAELVALVAAGLTTDGHQLANGTVIEEDGTTYFGATTLDAVGDMDARSDVWIVRDGAVYSSTGGARNETSFPRASDELGISPGDPLVLAVDTCVVDLTG</sequence>
<name>A0ABW7VYB9_9NOCA</name>
<feature type="compositionally biased region" description="Low complexity" evidence="1">
    <location>
        <begin position="41"/>
        <end position="69"/>
    </location>
</feature>
<evidence type="ECO:0000313" key="3">
    <source>
        <dbReference type="Proteomes" id="UP001611494"/>
    </source>
</evidence>
<gene>
    <name evidence="2" type="ORF">ACH49Z_17095</name>
</gene>
<accession>A0ABW7VYB9</accession>
<reference evidence="2 3" key="1">
    <citation type="submission" date="2024-10" db="EMBL/GenBank/DDBJ databases">
        <title>The Natural Products Discovery Center: Release of the First 8490 Sequenced Strains for Exploring Actinobacteria Biosynthetic Diversity.</title>
        <authorList>
            <person name="Kalkreuter E."/>
            <person name="Kautsar S.A."/>
            <person name="Yang D."/>
            <person name="Bader C.D."/>
            <person name="Teijaro C.N."/>
            <person name="Fluegel L."/>
            <person name="Davis C.M."/>
            <person name="Simpson J.R."/>
            <person name="Lauterbach L."/>
            <person name="Steele A.D."/>
            <person name="Gui C."/>
            <person name="Meng S."/>
            <person name="Li G."/>
            <person name="Viehrig K."/>
            <person name="Ye F."/>
            <person name="Su P."/>
            <person name="Kiefer A.F."/>
            <person name="Nichols A."/>
            <person name="Cepeda A.J."/>
            <person name="Yan W."/>
            <person name="Fan B."/>
            <person name="Jiang Y."/>
            <person name="Adhikari A."/>
            <person name="Zheng C.-J."/>
            <person name="Schuster L."/>
            <person name="Cowan T.M."/>
            <person name="Smanski M.J."/>
            <person name="Chevrette M.G."/>
            <person name="De Carvalho L.P.S."/>
            <person name="Shen B."/>
        </authorList>
    </citation>
    <scope>NUCLEOTIDE SEQUENCE [LARGE SCALE GENOMIC DNA]</scope>
    <source>
        <strain evidence="2 3">NPDC019377</strain>
    </source>
</reference>
<protein>
    <submittedName>
        <fullName evidence="2">DUF2510 domain-containing protein</fullName>
    </submittedName>
</protein>
<dbReference type="EMBL" id="JBIRYL010000003">
    <property type="protein sequence ID" value="MFI2231563.1"/>
    <property type="molecule type" value="Genomic_DNA"/>
</dbReference>
<dbReference type="Proteomes" id="UP001611494">
    <property type="component" value="Unassembled WGS sequence"/>
</dbReference>
<comment type="caution">
    <text evidence="2">The sequence shown here is derived from an EMBL/GenBank/DDBJ whole genome shotgun (WGS) entry which is preliminary data.</text>
</comment>
<organism evidence="2 3">
    <name type="scientific">Nocardia testacea</name>
    <dbReference type="NCBI Taxonomy" id="248551"/>
    <lineage>
        <taxon>Bacteria</taxon>
        <taxon>Bacillati</taxon>
        <taxon>Actinomycetota</taxon>
        <taxon>Actinomycetes</taxon>
        <taxon>Mycobacteriales</taxon>
        <taxon>Nocardiaceae</taxon>
        <taxon>Nocardia</taxon>
    </lineage>
</organism>
<proteinExistence type="predicted"/>
<feature type="region of interest" description="Disordered" evidence="1">
    <location>
        <begin position="21"/>
        <end position="75"/>
    </location>
</feature>
<keyword evidence="3" id="KW-1185">Reference proteome</keyword>
<evidence type="ECO:0000313" key="2">
    <source>
        <dbReference type="EMBL" id="MFI2231563.1"/>
    </source>
</evidence>
<dbReference type="RefSeq" id="WP_397062780.1">
    <property type="nucleotide sequence ID" value="NZ_JBIRYL010000003.1"/>
</dbReference>
<evidence type="ECO:0000256" key="1">
    <source>
        <dbReference type="SAM" id="MobiDB-lite"/>
    </source>
</evidence>